<reference evidence="1" key="1">
    <citation type="submission" date="2025-08" db="UniProtKB">
        <authorList>
            <consortium name="Ensembl"/>
        </authorList>
    </citation>
    <scope>IDENTIFICATION</scope>
</reference>
<reference evidence="1" key="2">
    <citation type="submission" date="2025-09" db="UniProtKB">
        <authorList>
            <consortium name="Ensembl"/>
        </authorList>
    </citation>
    <scope>IDENTIFICATION</scope>
</reference>
<dbReference type="GO" id="GO:0031210">
    <property type="term" value="F:phosphatidylcholine binding"/>
    <property type="evidence" value="ECO:0007669"/>
    <property type="project" value="Ensembl"/>
</dbReference>
<dbReference type="PANTHER" id="PTHR10070">
    <property type="entry name" value="IMMUNOGLOBULIN J CHAIN"/>
    <property type="match status" value="1"/>
</dbReference>
<dbReference type="GO" id="GO:0045087">
    <property type="term" value="P:innate immune response"/>
    <property type="evidence" value="ECO:0007669"/>
    <property type="project" value="Ensembl"/>
</dbReference>
<dbReference type="GO" id="GO:0071752">
    <property type="term" value="C:secretory dimeric IgA immunoglobulin complex"/>
    <property type="evidence" value="ECO:0007669"/>
    <property type="project" value="Ensembl"/>
</dbReference>
<dbReference type="GO" id="GO:0042834">
    <property type="term" value="F:peptidoglycan binding"/>
    <property type="evidence" value="ECO:0007669"/>
    <property type="project" value="Ensembl"/>
</dbReference>
<dbReference type="GO" id="GO:0060267">
    <property type="term" value="P:positive regulation of respiratory burst"/>
    <property type="evidence" value="ECO:0007669"/>
    <property type="project" value="Ensembl"/>
</dbReference>
<name>A0A8D0GP77_SPHPU</name>
<dbReference type="GO" id="GO:0019731">
    <property type="term" value="P:antibacterial humoral response"/>
    <property type="evidence" value="ECO:0007669"/>
    <property type="project" value="Ensembl"/>
</dbReference>
<dbReference type="GO" id="GO:0065003">
    <property type="term" value="P:protein-containing complex assembly"/>
    <property type="evidence" value="ECO:0007669"/>
    <property type="project" value="Ensembl"/>
</dbReference>
<organism evidence="1 2">
    <name type="scientific">Sphenodon punctatus</name>
    <name type="common">Tuatara</name>
    <name type="synonym">Hatteria punctata</name>
    <dbReference type="NCBI Taxonomy" id="8508"/>
    <lineage>
        <taxon>Eukaryota</taxon>
        <taxon>Metazoa</taxon>
        <taxon>Chordata</taxon>
        <taxon>Craniata</taxon>
        <taxon>Vertebrata</taxon>
        <taxon>Euteleostomi</taxon>
        <taxon>Lepidosauria</taxon>
        <taxon>Sphenodontia</taxon>
        <taxon>Sphenodontidae</taxon>
        <taxon>Sphenodon</taxon>
    </lineage>
</organism>
<dbReference type="GO" id="GO:0019862">
    <property type="term" value="F:IgA binding"/>
    <property type="evidence" value="ECO:0007669"/>
    <property type="project" value="Ensembl"/>
</dbReference>
<dbReference type="GO" id="GO:0003094">
    <property type="term" value="P:glomerular filtration"/>
    <property type="evidence" value="ECO:0007669"/>
    <property type="project" value="Ensembl"/>
</dbReference>
<dbReference type="PANTHER" id="PTHR10070:SF2">
    <property type="entry name" value="IMMUNOGLOBULIN J CHAIN"/>
    <property type="match status" value="1"/>
</dbReference>
<dbReference type="GeneTree" id="ENSGT00390000012791"/>
<protein>
    <submittedName>
        <fullName evidence="1">Joining chain of multimeric IgA and IgM</fullName>
    </submittedName>
</protein>
<evidence type="ECO:0000313" key="2">
    <source>
        <dbReference type="Proteomes" id="UP000694392"/>
    </source>
</evidence>
<dbReference type="GO" id="GO:0030674">
    <property type="term" value="F:protein-macromolecule adaptor activity"/>
    <property type="evidence" value="ECO:0007669"/>
    <property type="project" value="Ensembl"/>
</dbReference>
<dbReference type="GO" id="GO:0071756">
    <property type="term" value="C:pentameric IgM immunoglobulin complex"/>
    <property type="evidence" value="ECO:0007669"/>
    <property type="project" value="Ensembl"/>
</dbReference>
<keyword evidence="2" id="KW-1185">Reference proteome</keyword>
<dbReference type="GO" id="GO:0003697">
    <property type="term" value="F:single-stranded DNA binding"/>
    <property type="evidence" value="ECO:0007669"/>
    <property type="project" value="Ensembl"/>
</dbReference>
<dbReference type="GO" id="GO:0002250">
    <property type="term" value="P:adaptive immune response"/>
    <property type="evidence" value="ECO:0007669"/>
    <property type="project" value="Ensembl"/>
</dbReference>
<dbReference type="Proteomes" id="UP000694392">
    <property type="component" value="Unplaced"/>
</dbReference>
<dbReference type="Pfam" id="PF15097">
    <property type="entry name" value="Ig_J_chain"/>
    <property type="match status" value="1"/>
</dbReference>
<proteinExistence type="predicted"/>
<dbReference type="Ensembl" id="ENSSPUT00000010132.1">
    <property type="protein sequence ID" value="ENSSPUP00000009499.1"/>
    <property type="gene ID" value="ENSSPUG00000007315.1"/>
</dbReference>
<dbReference type="GO" id="GO:0071748">
    <property type="term" value="C:monomeric IgA immunoglobulin complex"/>
    <property type="evidence" value="ECO:0007669"/>
    <property type="project" value="Ensembl"/>
</dbReference>
<dbReference type="GO" id="GO:0034987">
    <property type="term" value="F:immunoglobulin receptor binding"/>
    <property type="evidence" value="ECO:0007669"/>
    <property type="project" value="Ensembl"/>
</dbReference>
<dbReference type="GO" id="GO:0042803">
    <property type="term" value="F:protein homodimerization activity"/>
    <property type="evidence" value="ECO:0007669"/>
    <property type="project" value="Ensembl"/>
</dbReference>
<accession>A0A8D0GP77</accession>
<dbReference type="InterPro" id="IPR024110">
    <property type="entry name" value="Ig_J"/>
</dbReference>
<dbReference type="AlphaFoldDB" id="A0A8D0GP77"/>
<gene>
    <name evidence="1" type="primary">JCHAIN</name>
</gene>
<sequence>MKPEFQYFSWFQRKIKQICCFLFLATVLTATEEVKEYVLVDNKCKCATVTSKLIPSKDNPEEEVLERNIRITVPLLSRQNISDPTSPIRTKFVYRLSELCKKCDPTEVELENQVVTSAQSSGCDGKCYTTTFPFLYRGVTHTVKAALTPASCYAD</sequence>
<evidence type="ECO:0000313" key="1">
    <source>
        <dbReference type="Ensembl" id="ENSSPUP00000009499.1"/>
    </source>
</evidence>